<organism evidence="7 8">
    <name type="scientific">Leptospirillum ferriphilum YSK</name>
    <dbReference type="NCBI Taxonomy" id="1441628"/>
    <lineage>
        <taxon>Bacteria</taxon>
        <taxon>Pseudomonadati</taxon>
        <taxon>Nitrospirota</taxon>
        <taxon>Nitrospiria</taxon>
        <taxon>Nitrospirales</taxon>
        <taxon>Nitrospiraceae</taxon>
        <taxon>Leptospirillum</taxon>
    </lineage>
</organism>
<dbReference type="InterPro" id="IPR012676">
    <property type="entry name" value="TGS-like"/>
</dbReference>
<dbReference type="Pfam" id="PF02824">
    <property type="entry name" value="TGS"/>
    <property type="match status" value="1"/>
</dbReference>
<dbReference type="SUPFAM" id="SSF109604">
    <property type="entry name" value="HD-domain/PDEase-like"/>
    <property type="match status" value="1"/>
</dbReference>
<dbReference type="FunFam" id="1.10.3210.10:FF:000001">
    <property type="entry name" value="GTP pyrophosphokinase RelA"/>
    <property type="match status" value="1"/>
</dbReference>
<dbReference type="SMART" id="SM00954">
    <property type="entry name" value="RelA_SpoT"/>
    <property type="match status" value="1"/>
</dbReference>
<evidence type="ECO:0000256" key="3">
    <source>
        <dbReference type="SAM" id="MobiDB-lite"/>
    </source>
</evidence>
<dbReference type="SMART" id="SM00471">
    <property type="entry name" value="HDc"/>
    <property type="match status" value="1"/>
</dbReference>
<dbReference type="CDD" id="cd00077">
    <property type="entry name" value="HDc"/>
    <property type="match status" value="1"/>
</dbReference>
<accession>A0A059XYZ3</accession>
<proteinExistence type="inferred from homology"/>
<dbReference type="SUPFAM" id="SSF81271">
    <property type="entry name" value="TGS-like"/>
    <property type="match status" value="1"/>
</dbReference>
<dbReference type="GO" id="GO:0015949">
    <property type="term" value="P:nucleobase-containing small molecule interconversion"/>
    <property type="evidence" value="ECO:0007669"/>
    <property type="project" value="UniProtKB-ARBA"/>
</dbReference>
<dbReference type="Pfam" id="PF13291">
    <property type="entry name" value="ACT_4"/>
    <property type="match status" value="1"/>
</dbReference>
<dbReference type="Gene3D" id="3.30.70.260">
    <property type="match status" value="1"/>
</dbReference>
<dbReference type="GO" id="GO:0005886">
    <property type="term" value="C:plasma membrane"/>
    <property type="evidence" value="ECO:0007669"/>
    <property type="project" value="TreeGrafter"/>
</dbReference>
<evidence type="ECO:0000313" key="7">
    <source>
        <dbReference type="EMBL" id="AIA30442.1"/>
    </source>
</evidence>
<evidence type="ECO:0000256" key="2">
    <source>
        <dbReference type="RuleBase" id="RU003847"/>
    </source>
</evidence>
<comment type="function">
    <text evidence="2">In eubacteria ppGpp (guanosine 3'-diphosphate 5'-diphosphate) is a mediator of the stringent response that coordinates a variety of cellular activities in response to changes in nutritional abundance.</text>
</comment>
<evidence type="ECO:0000256" key="1">
    <source>
        <dbReference type="ARBA" id="ARBA00025704"/>
    </source>
</evidence>
<feature type="domain" description="HD" evidence="5">
    <location>
        <begin position="77"/>
        <end position="177"/>
    </location>
</feature>
<evidence type="ECO:0000313" key="8">
    <source>
        <dbReference type="Proteomes" id="UP000027059"/>
    </source>
</evidence>
<dbReference type="InterPro" id="IPR045865">
    <property type="entry name" value="ACT-like_dom_sf"/>
</dbReference>
<feature type="domain" description="ACT" evidence="4">
    <location>
        <begin position="675"/>
        <end position="749"/>
    </location>
</feature>
<dbReference type="PROSITE" id="PS51671">
    <property type="entry name" value="ACT"/>
    <property type="match status" value="1"/>
</dbReference>
<comment type="similarity">
    <text evidence="2">Belongs to the relA/spoT family.</text>
</comment>
<dbReference type="PANTHER" id="PTHR21262">
    <property type="entry name" value="GUANOSINE-3',5'-BIS DIPHOSPHATE 3'-PYROPHOSPHOHYDROLASE"/>
    <property type="match status" value="1"/>
</dbReference>
<dbReference type="Pfam" id="PF19296">
    <property type="entry name" value="RelA_AH_RIS"/>
    <property type="match status" value="1"/>
</dbReference>
<dbReference type="PROSITE" id="PS51880">
    <property type="entry name" value="TGS"/>
    <property type="match status" value="1"/>
</dbReference>
<feature type="domain" description="TGS" evidence="6">
    <location>
        <begin position="420"/>
        <end position="481"/>
    </location>
</feature>
<dbReference type="InterPro" id="IPR033655">
    <property type="entry name" value="TGS_RelA/SpoT"/>
</dbReference>
<dbReference type="CDD" id="cd05399">
    <property type="entry name" value="NT_Rel-Spo_like"/>
    <property type="match status" value="1"/>
</dbReference>
<dbReference type="Gene3D" id="3.10.20.30">
    <property type="match status" value="1"/>
</dbReference>
<dbReference type="Gene3D" id="1.10.3210.10">
    <property type="entry name" value="Hypothetical protein af1432"/>
    <property type="match status" value="1"/>
</dbReference>
<dbReference type="InterPro" id="IPR012675">
    <property type="entry name" value="Beta-grasp_dom_sf"/>
</dbReference>
<dbReference type="PROSITE" id="PS51831">
    <property type="entry name" value="HD"/>
    <property type="match status" value="1"/>
</dbReference>
<dbReference type="Pfam" id="PF04607">
    <property type="entry name" value="RelA_SpoT"/>
    <property type="match status" value="1"/>
</dbReference>
<dbReference type="PANTHER" id="PTHR21262:SF31">
    <property type="entry name" value="GTP PYROPHOSPHOKINASE"/>
    <property type="match status" value="1"/>
</dbReference>
<evidence type="ECO:0000259" key="6">
    <source>
        <dbReference type="PROSITE" id="PS51880"/>
    </source>
</evidence>
<comment type="pathway">
    <text evidence="1">Purine metabolism.</text>
</comment>
<sequence>MSGISPSVATDPQDRSNTTDLSENRDHVSDSVPTIDTLISEVSVYNNGPEVTERLREAYRLAAEAHKGQYRRSGEAYVDHPLSVALILASMKVDATCLITALLHDTLEDTDLPPDLIEEKFGKKVLTLIDGVTKIGKFQYQTSKAEKQAENFRKMLLSMSEDIRVILVKLADRLHNMRTLSSLDASRQRAIAQETLEIYAPLANRLGIGWMKSELEDLSFSVLEPKTFQDLRARVSARRKERKNYINLIVQTAEEALRSNGIPGRVLGRYKHIYSIYRKMTLQEIPFDEIYDLMGIRIITDTKLNCYGILGLLHSIWKPITGRIKDFIAVPKSNMYQSLHTTVIGPEGVPVEFQIRTEEMHRVAEEGIAAHWNYKEKADTLPAEGERKVVAWLRQLVEWQKELPDNREFMDSVKVNLFPDEVYIFTPKGQVKELIHGATAIDFAYSIHTDLGNHIVGSRINGRWAPIKTVLSSGDIVEIMTSPSQTPSKDWLRYVATPRARARIRHWLKEEEDRQSAEIGKKALEAEFRKVHKSLSEFLKPPHLETVLSFSDLPVPTVENVFSRIGFGKVTPQSVLRKLFPLPFDTTVPSPSSDHEVSSSDYPIVVRGGGKDLLLGIARCCSPVPGEEIVGFVTRGRGIMIHSRDCPNLDHLSVQKERFIAATWDSETGSTFEVDLRVLMEDKPGMLAGVSAVISAKGTNITHAEVRQDRRKMAVLNFSLMVRDMTHLQSIMDEIQQFKGVIRVQRIKKATTFSKHESGKEE</sequence>
<dbReference type="KEGG" id="lfp:Y981_05680"/>
<dbReference type="NCBIfam" id="TIGR00691">
    <property type="entry name" value="spoT_relA"/>
    <property type="match status" value="1"/>
</dbReference>
<dbReference type="InterPro" id="IPR002912">
    <property type="entry name" value="ACT_dom"/>
</dbReference>
<dbReference type="FunFam" id="3.30.460.10:FF:000001">
    <property type="entry name" value="GTP pyrophosphokinase RelA"/>
    <property type="match status" value="1"/>
</dbReference>
<dbReference type="Pfam" id="PF13328">
    <property type="entry name" value="HD_4"/>
    <property type="match status" value="1"/>
</dbReference>
<dbReference type="Proteomes" id="UP000027059">
    <property type="component" value="Chromosome"/>
</dbReference>
<evidence type="ECO:0000259" key="5">
    <source>
        <dbReference type="PROSITE" id="PS51831"/>
    </source>
</evidence>
<reference evidence="8" key="1">
    <citation type="submission" date="2014-02" db="EMBL/GenBank/DDBJ databases">
        <title>Complete genome sequence and comparative genomic analysis of the nitrogen-fixing bacterium Leptospirillum ferriphilum YSK.</title>
        <authorList>
            <person name="Guo X."/>
            <person name="Yin H."/>
            <person name="Liang Y."/>
            <person name="Hu Q."/>
            <person name="Ma L."/>
            <person name="Xiao Y."/>
            <person name="Zhang X."/>
            <person name="Qiu G."/>
            <person name="Liu X."/>
        </authorList>
    </citation>
    <scope>NUCLEOTIDE SEQUENCE [LARGE SCALE GENOMIC DNA]</scope>
    <source>
        <strain evidence="8">YSK</strain>
    </source>
</reference>
<dbReference type="CDD" id="cd04876">
    <property type="entry name" value="ACT_RelA-SpoT"/>
    <property type="match status" value="1"/>
</dbReference>
<keyword evidence="8" id="KW-1185">Reference proteome</keyword>
<name>A0A059XYZ3_9BACT</name>
<reference evidence="7 8" key="2">
    <citation type="journal article" date="2015" name="Biomed. Res. Int.">
        <title>Effects of Arsenite Resistance on the Growth and Functional Gene Expression of Leptospirillum ferriphilum and Acidithiobacillus thiooxidans in Pure Culture and Coculture.</title>
        <authorList>
            <person name="Jiang H."/>
            <person name="Liang Y."/>
            <person name="Yin H."/>
            <person name="Xiao Y."/>
            <person name="Guo X."/>
            <person name="Xu Y."/>
            <person name="Hu Q."/>
            <person name="Liu H."/>
            <person name="Liu X."/>
        </authorList>
    </citation>
    <scope>NUCLEOTIDE SEQUENCE [LARGE SCALE GENOMIC DNA]</scope>
    <source>
        <strain evidence="7 8">YSK</strain>
    </source>
</reference>
<dbReference type="HOGENOM" id="CLU_012300_3_0_0"/>
<dbReference type="InterPro" id="IPR043519">
    <property type="entry name" value="NT_sf"/>
</dbReference>
<dbReference type="EMBL" id="CP007243">
    <property type="protein sequence ID" value="AIA30442.1"/>
    <property type="molecule type" value="Genomic_DNA"/>
</dbReference>
<dbReference type="FunFam" id="3.10.20.30:FF:000002">
    <property type="entry name" value="GTP pyrophosphokinase (RelA/SpoT)"/>
    <property type="match status" value="1"/>
</dbReference>
<dbReference type="InterPro" id="IPR004095">
    <property type="entry name" value="TGS"/>
</dbReference>
<dbReference type="AlphaFoldDB" id="A0A059XYZ3"/>
<dbReference type="Gene3D" id="3.30.460.10">
    <property type="entry name" value="Beta Polymerase, domain 2"/>
    <property type="match status" value="1"/>
</dbReference>
<feature type="region of interest" description="Disordered" evidence="3">
    <location>
        <begin position="1"/>
        <end position="32"/>
    </location>
</feature>
<dbReference type="SUPFAM" id="SSF55021">
    <property type="entry name" value="ACT-like"/>
    <property type="match status" value="1"/>
</dbReference>
<dbReference type="CDD" id="cd01668">
    <property type="entry name" value="TGS_RSH"/>
    <property type="match status" value="1"/>
</dbReference>
<dbReference type="InterPro" id="IPR003607">
    <property type="entry name" value="HD/PDEase_dom"/>
</dbReference>
<dbReference type="InterPro" id="IPR004811">
    <property type="entry name" value="RelA/Spo_fam"/>
</dbReference>
<dbReference type="RefSeq" id="WP_051613798.1">
    <property type="nucleotide sequence ID" value="NZ_CP007243.1"/>
</dbReference>
<dbReference type="InterPro" id="IPR045600">
    <property type="entry name" value="RelA/SpoT_AH_RIS"/>
</dbReference>
<dbReference type="GO" id="GO:0015969">
    <property type="term" value="P:guanosine tetraphosphate metabolic process"/>
    <property type="evidence" value="ECO:0007669"/>
    <property type="project" value="InterPro"/>
</dbReference>
<dbReference type="OrthoDB" id="9805041at2"/>
<evidence type="ECO:0000259" key="4">
    <source>
        <dbReference type="PROSITE" id="PS51671"/>
    </source>
</evidence>
<dbReference type="SUPFAM" id="SSF81301">
    <property type="entry name" value="Nucleotidyltransferase"/>
    <property type="match status" value="1"/>
</dbReference>
<evidence type="ECO:0008006" key="9">
    <source>
        <dbReference type="Google" id="ProtNLM"/>
    </source>
</evidence>
<feature type="compositionally biased region" description="Polar residues" evidence="3">
    <location>
        <begin position="1"/>
        <end position="21"/>
    </location>
</feature>
<protein>
    <recommendedName>
        <fullName evidence="9">GTP pyrophosphokinase</fullName>
    </recommendedName>
</protein>
<dbReference type="InterPro" id="IPR006674">
    <property type="entry name" value="HD_domain"/>
</dbReference>
<dbReference type="InterPro" id="IPR007685">
    <property type="entry name" value="RelA_SpoT"/>
</dbReference>
<gene>
    <name evidence="7" type="ORF">Y981_05680</name>
</gene>